<evidence type="ECO:0000256" key="6">
    <source>
        <dbReference type="ARBA" id="ARBA00023136"/>
    </source>
</evidence>
<keyword evidence="5 7" id="KW-1133">Transmembrane helix</keyword>
<keyword evidence="4 7" id="KW-0812">Transmembrane</keyword>
<name>A0ABT9GUU8_9GAMM</name>
<comment type="similarity">
    <text evidence="2">Belongs to the Smp family.</text>
</comment>
<evidence type="ECO:0000256" key="2">
    <source>
        <dbReference type="ARBA" id="ARBA00005362"/>
    </source>
</evidence>
<evidence type="ECO:0000256" key="7">
    <source>
        <dbReference type="SAM" id="Phobius"/>
    </source>
</evidence>
<dbReference type="Pfam" id="PF10144">
    <property type="entry name" value="SMP_2"/>
    <property type="match status" value="1"/>
</dbReference>
<organism evidence="8 9">
    <name type="scientific">Alkalimonas collagenimarina</name>
    <dbReference type="NCBI Taxonomy" id="400390"/>
    <lineage>
        <taxon>Bacteria</taxon>
        <taxon>Pseudomonadati</taxon>
        <taxon>Pseudomonadota</taxon>
        <taxon>Gammaproteobacteria</taxon>
        <taxon>Alkalimonas</taxon>
    </lineage>
</organism>
<reference evidence="8 9" key="1">
    <citation type="submission" date="2023-08" db="EMBL/GenBank/DDBJ databases">
        <authorList>
            <person name="Joshi A."/>
            <person name="Thite S."/>
        </authorList>
    </citation>
    <scope>NUCLEOTIDE SEQUENCE [LARGE SCALE GENOMIC DNA]</scope>
    <source>
        <strain evidence="8 9">AC40</strain>
    </source>
</reference>
<dbReference type="InterPro" id="IPR019305">
    <property type="entry name" value="Uncharacterised_Smp"/>
</dbReference>
<evidence type="ECO:0000313" key="9">
    <source>
        <dbReference type="Proteomes" id="UP001231616"/>
    </source>
</evidence>
<keyword evidence="3" id="KW-1003">Cell membrane</keyword>
<feature type="transmembrane region" description="Helical" evidence="7">
    <location>
        <begin position="161"/>
        <end position="179"/>
    </location>
</feature>
<comment type="subcellular location">
    <subcellularLocation>
        <location evidence="1">Cell membrane</location>
    </subcellularLocation>
</comment>
<evidence type="ECO:0000313" key="8">
    <source>
        <dbReference type="EMBL" id="MDP4534828.1"/>
    </source>
</evidence>
<dbReference type="RefSeq" id="WP_305892101.1">
    <property type="nucleotide sequence ID" value="NZ_JAUZVZ010000002.1"/>
</dbReference>
<evidence type="ECO:0000256" key="5">
    <source>
        <dbReference type="ARBA" id="ARBA00022989"/>
    </source>
</evidence>
<dbReference type="Proteomes" id="UP001231616">
    <property type="component" value="Unassembled WGS sequence"/>
</dbReference>
<evidence type="ECO:0000256" key="1">
    <source>
        <dbReference type="ARBA" id="ARBA00004236"/>
    </source>
</evidence>
<protein>
    <submittedName>
        <fullName evidence="8">AhpA/YtjB family protein</fullName>
    </submittedName>
</protein>
<gene>
    <name evidence="8" type="ORF">Q3O60_01315</name>
</gene>
<keyword evidence="9" id="KW-1185">Reference proteome</keyword>
<accession>A0ABT9GUU8</accession>
<dbReference type="EMBL" id="JAUZVZ010000002">
    <property type="protein sequence ID" value="MDP4534828.1"/>
    <property type="molecule type" value="Genomic_DNA"/>
</dbReference>
<sequence length="196" mass="22561">MQTESLKLSQTSRLVKLLQLLLAVLGLWLILHSWVSLKAQGTLLLQQQSEQLMRSTLQSMADTAVYLLENDQLDALNQLNHHIATNPYVYDVAVYDSNGSRISGSEPTLPARQLYALDYQEKLLPLLHDIRNEHGELLGYIRISLRTEQQNLPLQRGWHQLMQQVLWLLVLAGLVTFFLKRGHSRFSRLSLRVRKP</sequence>
<proteinExistence type="inferred from homology"/>
<comment type="caution">
    <text evidence="8">The sequence shown here is derived from an EMBL/GenBank/DDBJ whole genome shotgun (WGS) entry which is preliminary data.</text>
</comment>
<evidence type="ECO:0000256" key="3">
    <source>
        <dbReference type="ARBA" id="ARBA00022475"/>
    </source>
</evidence>
<evidence type="ECO:0000256" key="4">
    <source>
        <dbReference type="ARBA" id="ARBA00022692"/>
    </source>
</evidence>
<keyword evidence="6 7" id="KW-0472">Membrane</keyword>